<dbReference type="InterPro" id="IPR027370">
    <property type="entry name" value="Znf-RING_euk"/>
</dbReference>
<comment type="similarity">
    <text evidence="11">In the C-terminal section; belongs to the small GTPase superfamily. Arf family.</text>
</comment>
<evidence type="ECO:0000256" key="5">
    <source>
        <dbReference type="ARBA" id="ARBA00022723"/>
    </source>
</evidence>
<keyword evidence="15" id="KW-1185">Reference proteome</keyword>
<feature type="domain" description="RING-type" evidence="13">
    <location>
        <begin position="290"/>
        <end position="339"/>
    </location>
</feature>
<keyword evidence="5" id="KW-0479">Metal-binding</keyword>
<comment type="pathway">
    <text evidence="2">Protein modification; protein ubiquitination.</text>
</comment>
<protein>
    <recommendedName>
        <fullName evidence="3">RING-type E3 ubiquitin transferase</fullName>
        <ecNumber evidence="3">2.3.2.27</ecNumber>
    </recommendedName>
</protein>
<comment type="catalytic activity">
    <reaction evidence="1">
        <text>S-ubiquitinyl-[E2 ubiquitin-conjugating enzyme]-L-cysteine + [acceptor protein]-L-lysine = [E2 ubiquitin-conjugating enzyme]-L-cysteine + N(6)-ubiquitinyl-[acceptor protein]-L-lysine.</text>
        <dbReference type="EC" id="2.3.2.27"/>
    </reaction>
</comment>
<dbReference type="EC" id="2.3.2.27" evidence="3"/>
<dbReference type="GO" id="GO:0005525">
    <property type="term" value="F:GTP binding"/>
    <property type="evidence" value="ECO:0007669"/>
    <property type="project" value="UniProtKB-KW"/>
</dbReference>
<proteinExistence type="inferred from homology"/>
<keyword evidence="8" id="KW-0833">Ubl conjugation pathway</keyword>
<evidence type="ECO:0000256" key="10">
    <source>
        <dbReference type="ARBA" id="ARBA00023134"/>
    </source>
</evidence>
<keyword evidence="7 12" id="KW-0863">Zinc-finger</keyword>
<dbReference type="EMBL" id="CP092625">
    <property type="protein sequence ID" value="UMM41781.1"/>
    <property type="molecule type" value="Genomic_DNA"/>
</dbReference>
<evidence type="ECO:0000256" key="2">
    <source>
        <dbReference type="ARBA" id="ARBA00004906"/>
    </source>
</evidence>
<evidence type="ECO:0000256" key="8">
    <source>
        <dbReference type="ARBA" id="ARBA00022786"/>
    </source>
</evidence>
<feature type="domain" description="RING-type" evidence="13">
    <location>
        <begin position="6"/>
        <end position="55"/>
    </location>
</feature>
<dbReference type="GO" id="GO:0061630">
    <property type="term" value="F:ubiquitin protein ligase activity"/>
    <property type="evidence" value="ECO:0007669"/>
    <property type="project" value="UniProtKB-EC"/>
</dbReference>
<evidence type="ECO:0000313" key="15">
    <source>
        <dbReference type="Proteomes" id="UP000829354"/>
    </source>
</evidence>
<dbReference type="InterPro" id="IPR013083">
    <property type="entry name" value="Znf_RING/FYVE/PHD"/>
</dbReference>
<dbReference type="PANTHER" id="PTHR47156:SF7">
    <property type="entry name" value="RING-TYPE DOMAIN-CONTAINING PROTEIN"/>
    <property type="match status" value="1"/>
</dbReference>
<dbReference type="FunFam" id="3.30.40.10:FF:000130">
    <property type="entry name" value="E3 ubiquitin-protein ligase TRIM23"/>
    <property type="match status" value="2"/>
</dbReference>
<organism evidence="14 15">
    <name type="scientific">Caenorhabditis briggsae</name>
    <dbReference type="NCBI Taxonomy" id="6238"/>
    <lineage>
        <taxon>Eukaryota</taxon>
        <taxon>Metazoa</taxon>
        <taxon>Ecdysozoa</taxon>
        <taxon>Nematoda</taxon>
        <taxon>Chromadorea</taxon>
        <taxon>Rhabditida</taxon>
        <taxon>Rhabditina</taxon>
        <taxon>Rhabditomorpha</taxon>
        <taxon>Rhabditoidea</taxon>
        <taxon>Rhabditidae</taxon>
        <taxon>Peloderinae</taxon>
        <taxon>Caenorhabditis</taxon>
    </lineage>
</organism>
<feature type="domain" description="RING-type" evidence="13">
    <location>
        <begin position="114"/>
        <end position="163"/>
    </location>
</feature>
<dbReference type="Proteomes" id="UP000829354">
    <property type="component" value="Chromosome X"/>
</dbReference>
<dbReference type="InterPro" id="IPR001841">
    <property type="entry name" value="Znf_RING"/>
</dbReference>
<dbReference type="InterPro" id="IPR052667">
    <property type="entry name" value="E3_ubiquitin-ligase_RING"/>
</dbReference>
<evidence type="ECO:0000259" key="13">
    <source>
        <dbReference type="PROSITE" id="PS50089"/>
    </source>
</evidence>
<evidence type="ECO:0000256" key="1">
    <source>
        <dbReference type="ARBA" id="ARBA00000900"/>
    </source>
</evidence>
<dbReference type="Pfam" id="PF13445">
    <property type="entry name" value="zf-RING_UBOX"/>
    <property type="match status" value="3"/>
</dbReference>
<evidence type="ECO:0000256" key="11">
    <source>
        <dbReference type="ARBA" id="ARBA00061142"/>
    </source>
</evidence>
<gene>
    <name evidence="14" type="ORF">L5515_017887</name>
</gene>
<dbReference type="Gene3D" id="3.30.40.10">
    <property type="entry name" value="Zinc/RING finger domain, C3HC4 (zinc finger)"/>
    <property type="match status" value="3"/>
</dbReference>
<dbReference type="GO" id="GO:0008270">
    <property type="term" value="F:zinc ion binding"/>
    <property type="evidence" value="ECO:0007669"/>
    <property type="project" value="UniProtKB-KW"/>
</dbReference>
<keyword evidence="10" id="KW-0342">GTP-binding</keyword>
<dbReference type="PANTHER" id="PTHR47156">
    <property type="entry name" value="PROTEIN CBG20824"/>
    <property type="match status" value="1"/>
</dbReference>
<evidence type="ECO:0000256" key="3">
    <source>
        <dbReference type="ARBA" id="ARBA00012483"/>
    </source>
</evidence>
<evidence type="ECO:0000256" key="6">
    <source>
        <dbReference type="ARBA" id="ARBA00022741"/>
    </source>
</evidence>
<sequence length="480" mass="56540">MVRLECKICLREYKTNIAKLTPRILTKCGHTLCESCCEILSNQNETKDLICPFDRKMTKINQNVQELMKNFAITEYLDELNQAVQRGTNQLALTVFSFNNFFKTFSFKMARLECKICTLEYKTNIAKLTPRILTKCGHTLCESCCEILSNQNETKDLICPFDRKMTKINRNVQELMKNFAITEYIDELSQTGQQDAEHIEQDLRLPVRNRAESEDTEEHNIIQQLYNLQLREQQNERNIRELQRERRPETLINQIPARFMRHYYDSGLDSIEGNHQQLVDVLARMARLECKICTLEYKTNIAKLTPRILTKCGHTLCESCCEILSNQNETKDLICPFDRKMTKINQNVQELMKNFAITEYLDELNQAVQRGTNQTEQDFRLPHVNRAESEDPEENHFIEQLYNVLVREDEENNRDFELELDRPVTPDDEIPVGYMHNVYVSDSDSEDENYRQMVNDLARFNIGDYGDNYEDFDEIFIQDE</sequence>
<keyword evidence="6" id="KW-0547">Nucleotide-binding</keyword>
<evidence type="ECO:0000256" key="12">
    <source>
        <dbReference type="PROSITE-ProRule" id="PRU00175"/>
    </source>
</evidence>
<dbReference type="AlphaFoldDB" id="A0AAE9FAT1"/>
<accession>A0AAE9FAT1</accession>
<keyword evidence="4" id="KW-0808">Transferase</keyword>
<evidence type="ECO:0000313" key="14">
    <source>
        <dbReference type="EMBL" id="UMM41781.1"/>
    </source>
</evidence>
<dbReference type="SUPFAM" id="SSF57850">
    <property type="entry name" value="RING/U-box"/>
    <property type="match status" value="3"/>
</dbReference>
<dbReference type="PROSITE" id="PS50089">
    <property type="entry name" value="ZF_RING_2"/>
    <property type="match status" value="3"/>
</dbReference>
<evidence type="ECO:0000256" key="4">
    <source>
        <dbReference type="ARBA" id="ARBA00022679"/>
    </source>
</evidence>
<evidence type="ECO:0000256" key="9">
    <source>
        <dbReference type="ARBA" id="ARBA00022833"/>
    </source>
</evidence>
<keyword evidence="9" id="KW-0862">Zinc</keyword>
<name>A0AAE9FAT1_CAEBR</name>
<reference evidence="14 15" key="1">
    <citation type="submission" date="2022-04" db="EMBL/GenBank/DDBJ databases">
        <title>Chromosome-level reference genomes for two strains of Caenorhabditis briggsae: an improved platform for comparative genomics.</title>
        <authorList>
            <person name="Stevens L."/>
            <person name="Andersen E."/>
        </authorList>
    </citation>
    <scope>NUCLEOTIDE SEQUENCE [LARGE SCALE GENOMIC DNA]</scope>
    <source>
        <strain evidence="14">VX34</strain>
        <tissue evidence="14">Whole-organism</tissue>
    </source>
</reference>
<dbReference type="SMART" id="SM00184">
    <property type="entry name" value="RING"/>
    <property type="match status" value="3"/>
</dbReference>
<evidence type="ECO:0000256" key="7">
    <source>
        <dbReference type="ARBA" id="ARBA00022771"/>
    </source>
</evidence>